<proteinExistence type="predicted"/>
<evidence type="ECO:0000256" key="1">
    <source>
        <dbReference type="SAM" id="SignalP"/>
    </source>
</evidence>
<dbReference type="SUPFAM" id="SSF52266">
    <property type="entry name" value="SGNH hydrolase"/>
    <property type="match status" value="1"/>
</dbReference>
<dbReference type="Proteomes" id="UP000505355">
    <property type="component" value="Chromosome"/>
</dbReference>
<dbReference type="InterPro" id="IPR013830">
    <property type="entry name" value="SGNH_hydro"/>
</dbReference>
<gene>
    <name evidence="3" type="ORF">HQ865_00165</name>
</gene>
<name>A0A7D4U8I4_9SPHI</name>
<feature type="chain" id="PRO_5028997952" evidence="1">
    <location>
        <begin position="23"/>
        <end position="261"/>
    </location>
</feature>
<feature type="domain" description="SGNH hydrolase-type esterase" evidence="2">
    <location>
        <begin position="35"/>
        <end position="244"/>
    </location>
</feature>
<organism evidence="3 4">
    <name type="scientific">Mucilaginibacter mali</name>
    <dbReference type="NCBI Taxonomy" id="2740462"/>
    <lineage>
        <taxon>Bacteria</taxon>
        <taxon>Pseudomonadati</taxon>
        <taxon>Bacteroidota</taxon>
        <taxon>Sphingobacteriia</taxon>
        <taxon>Sphingobacteriales</taxon>
        <taxon>Sphingobacteriaceae</taxon>
        <taxon>Mucilaginibacter</taxon>
    </lineage>
</organism>
<dbReference type="RefSeq" id="WP_173412940.1">
    <property type="nucleotide sequence ID" value="NZ_CP054139.1"/>
</dbReference>
<dbReference type="InterPro" id="IPR036514">
    <property type="entry name" value="SGNH_hydro_sf"/>
</dbReference>
<protein>
    <submittedName>
        <fullName evidence="3">Lipolytic protein G-D-S-L family</fullName>
    </submittedName>
</protein>
<accession>A0A7D4U8I4</accession>
<keyword evidence="4" id="KW-1185">Reference proteome</keyword>
<dbReference type="PANTHER" id="PTHR30383">
    <property type="entry name" value="THIOESTERASE 1/PROTEASE 1/LYSOPHOSPHOLIPASE L1"/>
    <property type="match status" value="1"/>
</dbReference>
<sequence>MLFKRYIALFFILCLGAIAAKAATDTTKHDLNIVFIGNSITHGAGLKDWKTEAPPNETVKYLQQQPGVGAVDFANQGYSGHTTVDFLPATAKDFPKVEEAARAFANKNAQLVFSMILGTNDSAIQGPNGSPVSKEDYQTNLQTIIAVLLKDFPGCKVIIQQPTWYSPNTHNRGATYMQEGLTRLQSYFPKIKAAVKSFNKTNLGQVFLGDTDAFDFFRKNAEQYFQHESGLDGTFYLHPNKEGAVALGDFWARAIYKRLFK</sequence>
<dbReference type="EMBL" id="CP054139">
    <property type="protein sequence ID" value="QKJ28238.1"/>
    <property type="molecule type" value="Genomic_DNA"/>
</dbReference>
<dbReference type="Pfam" id="PF13472">
    <property type="entry name" value="Lipase_GDSL_2"/>
    <property type="match status" value="1"/>
</dbReference>
<evidence type="ECO:0000313" key="4">
    <source>
        <dbReference type="Proteomes" id="UP000505355"/>
    </source>
</evidence>
<reference evidence="3 4" key="1">
    <citation type="submission" date="2020-05" db="EMBL/GenBank/DDBJ databases">
        <title>Mucilaginibacter mali sp. nov.</title>
        <authorList>
            <person name="Kim H.S."/>
            <person name="Lee K.C."/>
            <person name="Suh M.K."/>
            <person name="Kim J.-S."/>
            <person name="Han K.-I."/>
            <person name="Eom M.K."/>
            <person name="Shin Y.K."/>
            <person name="Lee J.-S."/>
        </authorList>
    </citation>
    <scope>NUCLEOTIDE SEQUENCE [LARGE SCALE GENOMIC DNA]</scope>
    <source>
        <strain evidence="3 4">G2-14</strain>
    </source>
</reference>
<evidence type="ECO:0000313" key="3">
    <source>
        <dbReference type="EMBL" id="QKJ28238.1"/>
    </source>
</evidence>
<dbReference type="KEGG" id="mmab:HQ865_00165"/>
<dbReference type="Gene3D" id="3.40.50.1110">
    <property type="entry name" value="SGNH hydrolase"/>
    <property type="match status" value="1"/>
</dbReference>
<dbReference type="InterPro" id="IPR051532">
    <property type="entry name" value="Ester_Hydrolysis_Enzymes"/>
</dbReference>
<keyword evidence="1" id="KW-0732">Signal</keyword>
<feature type="signal peptide" evidence="1">
    <location>
        <begin position="1"/>
        <end position="22"/>
    </location>
</feature>
<dbReference type="AlphaFoldDB" id="A0A7D4U8I4"/>
<dbReference type="GO" id="GO:0016788">
    <property type="term" value="F:hydrolase activity, acting on ester bonds"/>
    <property type="evidence" value="ECO:0007669"/>
    <property type="project" value="UniProtKB-ARBA"/>
</dbReference>
<evidence type="ECO:0000259" key="2">
    <source>
        <dbReference type="Pfam" id="PF13472"/>
    </source>
</evidence>